<dbReference type="GO" id="GO:0008270">
    <property type="term" value="F:zinc ion binding"/>
    <property type="evidence" value="ECO:0007669"/>
    <property type="project" value="InterPro"/>
</dbReference>
<dbReference type="InterPro" id="IPR002629">
    <property type="entry name" value="Met_Synth_C/arc"/>
</dbReference>
<dbReference type="OrthoDB" id="244285at2"/>
<dbReference type="PANTHER" id="PTHR43844:SF2">
    <property type="entry name" value="SYNTHASE, VITAMIN-B12 INDEPENDENT, PUTATIVE (AFU_ORTHOLOGUE AFUA_3G12060)-RELATED"/>
    <property type="match status" value="1"/>
</dbReference>
<dbReference type="SUPFAM" id="SSF51726">
    <property type="entry name" value="UROD/MetE-like"/>
    <property type="match status" value="1"/>
</dbReference>
<feature type="domain" description="Cobalamin-independent methionine synthase MetE C-terminal/archaeal" evidence="1">
    <location>
        <begin position="7"/>
        <end position="360"/>
    </location>
</feature>
<gene>
    <name evidence="2" type="ORF">F6I03_08565</name>
</gene>
<dbReference type="GO" id="GO:0003871">
    <property type="term" value="F:5-methyltetrahydropteroyltriglutamate-homocysteine S-methyltransferase activity"/>
    <property type="evidence" value="ECO:0007669"/>
    <property type="project" value="InterPro"/>
</dbReference>
<dbReference type="PANTHER" id="PTHR43844">
    <property type="entry name" value="METHIONINE SYNTHASE"/>
    <property type="match status" value="1"/>
</dbReference>
<name>A0A5N1GJK3_9LACT</name>
<dbReference type="Proteomes" id="UP000327148">
    <property type="component" value="Unassembled WGS sequence"/>
</dbReference>
<organism evidence="2 3">
    <name type="scientific">Aerococcus sanguinicola</name>
    <dbReference type="NCBI Taxonomy" id="119206"/>
    <lineage>
        <taxon>Bacteria</taxon>
        <taxon>Bacillati</taxon>
        <taxon>Bacillota</taxon>
        <taxon>Bacilli</taxon>
        <taxon>Lactobacillales</taxon>
        <taxon>Aerococcaceae</taxon>
        <taxon>Aerococcus</taxon>
    </lineage>
</organism>
<comment type="caution">
    <text evidence="2">The sequence shown here is derived from an EMBL/GenBank/DDBJ whole genome shotgun (WGS) entry which is preliminary data.</text>
</comment>
<reference evidence="2 3" key="1">
    <citation type="submission" date="2019-09" db="EMBL/GenBank/DDBJ databases">
        <title>Draft genome sequence assemblies of isolates from the urinary tract.</title>
        <authorList>
            <person name="Mores C.R."/>
            <person name="Putonti C."/>
            <person name="Wolfe A.J."/>
        </authorList>
    </citation>
    <scope>NUCLEOTIDE SEQUENCE [LARGE SCALE GENOMIC DNA]</scope>
    <source>
        <strain evidence="2 3">UMB623</strain>
    </source>
</reference>
<dbReference type="InterPro" id="IPR038071">
    <property type="entry name" value="UROD/MetE-like_sf"/>
</dbReference>
<dbReference type="Pfam" id="PF01717">
    <property type="entry name" value="Meth_synt_2"/>
    <property type="match status" value="1"/>
</dbReference>
<evidence type="ECO:0000313" key="2">
    <source>
        <dbReference type="EMBL" id="KAA9300201.1"/>
    </source>
</evidence>
<proteinExistence type="predicted"/>
<dbReference type="GO" id="GO:0009086">
    <property type="term" value="P:methionine biosynthetic process"/>
    <property type="evidence" value="ECO:0007669"/>
    <property type="project" value="InterPro"/>
</dbReference>
<evidence type="ECO:0000259" key="1">
    <source>
        <dbReference type="Pfam" id="PF01717"/>
    </source>
</evidence>
<protein>
    <submittedName>
        <fullName evidence="2">Cobalamin-independent methionine synthase II family protein</fullName>
    </submittedName>
</protein>
<evidence type="ECO:0000313" key="3">
    <source>
        <dbReference type="Proteomes" id="UP000327148"/>
    </source>
</evidence>
<sequence>MYDISLMGSMPRSKEILKAWRDLAKDRMSQADYQELIQQETAKVVALQEAYDVDYITSGELGRDNYVSFIADALVGVEMLSMSDMLPYIEDKKAYEDMLEVLDVPSNSIKNAICVGKVQRKRSLVGPELEALHRLTDRKKKITLPGPYLVTRSMWLKGLSDRSYASKEDLAEDVIQVFAEEIAELQKMGVDVIQFDEPVLTEVVFSPGHTRTFMCASLSEKKDPTEELAFAKMLLSRVFETVDRKQSRIGLHVCRGNWSRDESILLSGSYTPLLDLFKTVQADIYYLEYSTDRAGQIDSLFADPAIFQEATLGLGVMNPRQDVLEDKEAIKQRVAEVRQYLAADQIALNPDCGFATFAKKPVNDFSHIEAKLARLKEVRDELRAEYDG</sequence>
<dbReference type="CDD" id="cd03311">
    <property type="entry name" value="CIMS_C_terminal_like"/>
    <property type="match status" value="1"/>
</dbReference>
<dbReference type="AlphaFoldDB" id="A0A5N1GJK3"/>
<dbReference type="Gene3D" id="3.20.20.210">
    <property type="match status" value="1"/>
</dbReference>
<dbReference type="RefSeq" id="WP_070431662.1">
    <property type="nucleotide sequence ID" value="NZ_VYWO01000006.1"/>
</dbReference>
<dbReference type="EMBL" id="VYWO01000006">
    <property type="protein sequence ID" value="KAA9300201.1"/>
    <property type="molecule type" value="Genomic_DNA"/>
</dbReference>
<accession>A0A5N1GJK3</accession>